<dbReference type="Proteomes" id="UP000183954">
    <property type="component" value="Unassembled WGS sequence"/>
</dbReference>
<keyword evidence="6" id="KW-1185">Reference proteome</keyword>
<dbReference type="CDD" id="cd17267">
    <property type="entry name" value="RMtype1_S_EcoAO83I-TRD1-CR1_like"/>
    <property type="match status" value="1"/>
</dbReference>
<dbReference type="AlphaFoldDB" id="A0A1M5QPC0"/>
<protein>
    <submittedName>
        <fullName evidence="5">Type I restriction enzyme, S subunit</fullName>
    </submittedName>
</protein>
<gene>
    <name evidence="5" type="ORF">SAMN02746098_00324</name>
</gene>
<name>A0A1M5QPC0_9FIRM</name>
<evidence type="ECO:0000256" key="1">
    <source>
        <dbReference type="ARBA" id="ARBA00010923"/>
    </source>
</evidence>
<evidence type="ECO:0000256" key="2">
    <source>
        <dbReference type="ARBA" id="ARBA00022747"/>
    </source>
</evidence>
<feature type="domain" description="Type I restriction modification DNA specificity" evidence="4">
    <location>
        <begin position="207"/>
        <end position="382"/>
    </location>
</feature>
<dbReference type="PANTHER" id="PTHR30408">
    <property type="entry name" value="TYPE-1 RESTRICTION ENZYME ECOKI SPECIFICITY PROTEIN"/>
    <property type="match status" value="1"/>
</dbReference>
<feature type="domain" description="Type I restriction modification DNA specificity" evidence="4">
    <location>
        <begin position="30"/>
        <end position="182"/>
    </location>
</feature>
<dbReference type="Pfam" id="PF01420">
    <property type="entry name" value="Methylase_S"/>
    <property type="match status" value="2"/>
</dbReference>
<sequence>MNEKIKERIERIKNKSFPEGYKLIDSAIIPEDWILNKIVDTCPLQRGFDLTVDSVNEGHYPVCYSNGILRSHSEFKVKGPGVITGRSGTIGKVFYVEEKFWPHNTSLWVTDFKGNFPKFIYYLLTFIDLNKFSAGTGVPTLNRNDVHSFKVAIPPIPEQEKISIILSTWDKAIELKEQLIEEKKYQKSGLMKKLLTSEVRMPGFEGEWKEVRIGDLVEEVNRIEKWEDDKLYDLVSVRRRSEGLFHRDSLYGYKIATKNLTPIKEGDFLISKMQVVHGALSEVKKDFEGYYVSGSYIILNSRESKKFNIRFYHYLSNLPVMYRKALRSSYGVHIEKMTFNLKLYLGEKIYIPSDINEQNKIVQILDCLTEEIALLVNELETLKIQKKGLMKLLLTGIVRVQS</sequence>
<comment type="similarity">
    <text evidence="1">Belongs to the type-I restriction system S methylase family.</text>
</comment>
<dbReference type="Gene3D" id="3.90.220.20">
    <property type="entry name" value="DNA methylase specificity domains"/>
    <property type="match status" value="2"/>
</dbReference>
<dbReference type="EMBL" id="FQXJ01000003">
    <property type="protein sequence ID" value="SHH15934.1"/>
    <property type="molecule type" value="Genomic_DNA"/>
</dbReference>
<dbReference type="InterPro" id="IPR044946">
    <property type="entry name" value="Restrct_endonuc_typeI_TRD_sf"/>
</dbReference>
<evidence type="ECO:0000259" key="4">
    <source>
        <dbReference type="Pfam" id="PF01420"/>
    </source>
</evidence>
<dbReference type="STRING" id="1121420.SAMN02746098_00324"/>
<accession>A0A1M5QPC0</accession>
<dbReference type="PANTHER" id="PTHR30408:SF12">
    <property type="entry name" value="TYPE I RESTRICTION ENZYME MJAVIII SPECIFICITY SUBUNIT"/>
    <property type="match status" value="1"/>
</dbReference>
<dbReference type="GO" id="GO:0009307">
    <property type="term" value="P:DNA restriction-modification system"/>
    <property type="evidence" value="ECO:0007669"/>
    <property type="project" value="UniProtKB-KW"/>
</dbReference>
<dbReference type="Gene3D" id="1.10.287.1120">
    <property type="entry name" value="Bipartite methylase S protein"/>
    <property type="match status" value="1"/>
</dbReference>
<dbReference type="InterPro" id="IPR052021">
    <property type="entry name" value="Type-I_RS_S_subunit"/>
</dbReference>
<evidence type="ECO:0000256" key="3">
    <source>
        <dbReference type="ARBA" id="ARBA00023125"/>
    </source>
</evidence>
<reference evidence="6" key="1">
    <citation type="submission" date="2016-11" db="EMBL/GenBank/DDBJ databases">
        <authorList>
            <person name="Varghese N."/>
            <person name="Submissions S."/>
        </authorList>
    </citation>
    <scope>NUCLEOTIDE SEQUENCE [LARGE SCALE GENOMIC DNA]</scope>
    <source>
        <strain evidence="6">DSM 15449</strain>
    </source>
</reference>
<dbReference type="InterPro" id="IPR000055">
    <property type="entry name" value="Restrct_endonuc_typeI_TRD"/>
</dbReference>
<keyword evidence="2" id="KW-0680">Restriction system</keyword>
<dbReference type="RefSeq" id="WP_073027331.1">
    <property type="nucleotide sequence ID" value="NZ_FQXJ01000003.1"/>
</dbReference>
<keyword evidence="3" id="KW-0238">DNA-binding</keyword>
<organism evidence="5 6">
    <name type="scientific">Desulfosporosinus lacus DSM 15449</name>
    <dbReference type="NCBI Taxonomy" id="1121420"/>
    <lineage>
        <taxon>Bacteria</taxon>
        <taxon>Bacillati</taxon>
        <taxon>Bacillota</taxon>
        <taxon>Clostridia</taxon>
        <taxon>Eubacteriales</taxon>
        <taxon>Desulfitobacteriaceae</taxon>
        <taxon>Desulfosporosinus</taxon>
    </lineage>
</organism>
<dbReference type="GO" id="GO:0003677">
    <property type="term" value="F:DNA binding"/>
    <property type="evidence" value="ECO:0007669"/>
    <property type="project" value="UniProtKB-KW"/>
</dbReference>
<evidence type="ECO:0000313" key="5">
    <source>
        <dbReference type="EMBL" id="SHH15934.1"/>
    </source>
</evidence>
<proteinExistence type="inferred from homology"/>
<dbReference type="SUPFAM" id="SSF116734">
    <property type="entry name" value="DNA methylase specificity domain"/>
    <property type="match status" value="2"/>
</dbReference>
<evidence type="ECO:0000313" key="6">
    <source>
        <dbReference type="Proteomes" id="UP000183954"/>
    </source>
</evidence>